<organism evidence="1">
    <name type="scientific">marine sediment metagenome</name>
    <dbReference type="NCBI Taxonomy" id="412755"/>
    <lineage>
        <taxon>unclassified sequences</taxon>
        <taxon>metagenomes</taxon>
        <taxon>ecological metagenomes</taxon>
    </lineage>
</organism>
<name>X0ZUS6_9ZZZZ</name>
<protein>
    <submittedName>
        <fullName evidence="1">Uncharacterized protein</fullName>
    </submittedName>
</protein>
<reference evidence="1" key="1">
    <citation type="journal article" date="2014" name="Front. Microbiol.">
        <title>High frequency of phylogenetically diverse reductive dehalogenase-homologous genes in deep subseafloor sedimentary metagenomes.</title>
        <authorList>
            <person name="Kawai M."/>
            <person name="Futagami T."/>
            <person name="Toyoda A."/>
            <person name="Takaki Y."/>
            <person name="Nishi S."/>
            <person name="Hori S."/>
            <person name="Arai W."/>
            <person name="Tsubouchi T."/>
            <person name="Morono Y."/>
            <person name="Uchiyama I."/>
            <person name="Ito T."/>
            <person name="Fujiyama A."/>
            <person name="Inagaki F."/>
            <person name="Takami H."/>
        </authorList>
    </citation>
    <scope>NUCLEOTIDE SEQUENCE</scope>
    <source>
        <strain evidence="1">Expedition CK06-06</strain>
    </source>
</reference>
<comment type="caution">
    <text evidence="1">The sequence shown here is derived from an EMBL/GenBank/DDBJ whole genome shotgun (WGS) entry which is preliminary data.</text>
</comment>
<dbReference type="EMBL" id="BART01006336">
    <property type="protein sequence ID" value="GAG61717.1"/>
    <property type="molecule type" value="Genomic_DNA"/>
</dbReference>
<evidence type="ECO:0000313" key="1">
    <source>
        <dbReference type="EMBL" id="GAG61717.1"/>
    </source>
</evidence>
<accession>X0ZUS6</accession>
<proteinExistence type="predicted"/>
<dbReference type="AlphaFoldDB" id="X0ZUS6"/>
<gene>
    <name evidence="1" type="ORF">S01H4_14452</name>
</gene>
<sequence>MLKWKRVSITAGDGVEETEVILIGMAGKNRVIKHVALSVHDAVSRLVVYRDAEQFVDVPMNVLTDESPFLPMDLPLIEGQFCNIGFYNGTGGEDTVVITIGYTETG</sequence>